<accession>A0A0F9ICC1</accession>
<protein>
    <submittedName>
        <fullName evidence="2">Uncharacterized protein</fullName>
    </submittedName>
</protein>
<feature type="compositionally biased region" description="Pro residues" evidence="1">
    <location>
        <begin position="82"/>
        <end position="107"/>
    </location>
</feature>
<name>A0A0F9ICC1_9ZZZZ</name>
<organism evidence="2">
    <name type="scientific">marine sediment metagenome</name>
    <dbReference type="NCBI Taxonomy" id="412755"/>
    <lineage>
        <taxon>unclassified sequences</taxon>
        <taxon>metagenomes</taxon>
        <taxon>ecological metagenomes</taxon>
    </lineage>
</organism>
<feature type="region of interest" description="Disordered" evidence="1">
    <location>
        <begin position="42"/>
        <end position="108"/>
    </location>
</feature>
<gene>
    <name evidence="2" type="ORF">LCGC14_1598330</name>
</gene>
<comment type="caution">
    <text evidence="2">The sequence shown here is derived from an EMBL/GenBank/DDBJ whole genome shotgun (WGS) entry which is preliminary data.</text>
</comment>
<evidence type="ECO:0000313" key="2">
    <source>
        <dbReference type="EMBL" id="KKM25107.1"/>
    </source>
</evidence>
<feature type="compositionally biased region" description="Basic and acidic residues" evidence="1">
    <location>
        <begin position="42"/>
        <end position="55"/>
    </location>
</feature>
<feature type="compositionally biased region" description="Pro residues" evidence="1">
    <location>
        <begin position="56"/>
        <end position="73"/>
    </location>
</feature>
<proteinExistence type="predicted"/>
<reference evidence="2" key="1">
    <citation type="journal article" date="2015" name="Nature">
        <title>Complex archaea that bridge the gap between prokaryotes and eukaryotes.</title>
        <authorList>
            <person name="Spang A."/>
            <person name="Saw J.H."/>
            <person name="Jorgensen S.L."/>
            <person name="Zaremba-Niedzwiedzka K."/>
            <person name="Martijn J."/>
            <person name="Lind A.E."/>
            <person name="van Eijk R."/>
            <person name="Schleper C."/>
            <person name="Guy L."/>
            <person name="Ettema T.J."/>
        </authorList>
    </citation>
    <scope>NUCLEOTIDE SEQUENCE</scope>
</reference>
<dbReference type="AlphaFoldDB" id="A0A0F9ICC1"/>
<evidence type="ECO:0000256" key="1">
    <source>
        <dbReference type="SAM" id="MobiDB-lite"/>
    </source>
</evidence>
<sequence length="438" mass="47114">MVWSKRKPYYGLKLSVNEFFRTPVRYLRDYITKESILEKPYVDGDRGEMHQDPPRNPDPFPPGDPQDYPPWDPTGPTDPGGDLPPPPLPGVNPGPDTPIPGINPDPDPTGGYWVPSLCSSSGSLGCLSVGESGLIYAAANTSDGTAWRIENTDPGVVSAKIIKTLGGGAYHGDRIVIEVTALKEQEDRSATITIWGSWRDYESRCGTHYVTVPCCNNSFPIEWDYEISEETIVRGGNALVAVTQGTGPYTWAVTGTGFTISPETETRYNILFADETACGSATIVVTDACGSVAVGYVREEDNSQWNVRGAQNVCGISGAASWARYGDITQKDGTLIQGKYKTVVRIGSGGGANGCINCGSSAFPGALTCPEWCASVNCLAGIQCNECVTGYSITGYTQAGTWNCWGLTFVFPSCEAGLWRSMICACATRVQNYEWECS</sequence>
<dbReference type="EMBL" id="LAZR01012786">
    <property type="protein sequence ID" value="KKM25107.1"/>
    <property type="molecule type" value="Genomic_DNA"/>
</dbReference>